<name>A0A220UML0_9GAMM</name>
<gene>
    <name evidence="1" type="ORF">CF168_11750</name>
</gene>
<evidence type="ECO:0000313" key="2">
    <source>
        <dbReference type="Proteomes" id="UP000198367"/>
    </source>
</evidence>
<dbReference type="AlphaFoldDB" id="A0A220UML0"/>
<dbReference type="EMBL" id="CP022358">
    <property type="protein sequence ID" value="ASK69484.1"/>
    <property type="molecule type" value="Genomic_DNA"/>
</dbReference>
<organism evidence="1 2">
    <name type="scientific">Shewanella bicestrii</name>
    <dbReference type="NCBI Taxonomy" id="2018305"/>
    <lineage>
        <taxon>Bacteria</taxon>
        <taxon>Pseudomonadati</taxon>
        <taxon>Pseudomonadota</taxon>
        <taxon>Gammaproteobacteria</taxon>
        <taxon>Alteromonadales</taxon>
        <taxon>Shewanellaceae</taxon>
        <taxon>Shewanella</taxon>
    </lineage>
</organism>
<accession>A0A220UML0</accession>
<keyword evidence="2" id="KW-1185">Reference proteome</keyword>
<proteinExistence type="predicted"/>
<dbReference type="RefSeq" id="WP_089067960.1">
    <property type="nucleotide sequence ID" value="NZ_CP022358.1"/>
</dbReference>
<dbReference type="KEGG" id="sbj:CF168_11750"/>
<reference evidence="1 2" key="1">
    <citation type="submission" date="2017-07" db="EMBL/GenBank/DDBJ databases">
        <title>Phenotypical and genomic characterization of a clinical isolate of Shewanella bicestrii sp. nov. producing an extended-spectrum beta-lactamase and a new oxacillinase variant.</title>
        <authorList>
            <person name="Jousset A.B."/>
            <person name="Bonnin R.A."/>
            <person name="Girlich D."/>
            <person name="Dabos L."/>
            <person name="Potron A."/>
            <person name="Dortet L."/>
            <person name="Glaser P."/>
            <person name="Naas T."/>
        </authorList>
    </citation>
    <scope>NUCLEOTIDE SEQUENCE [LARGE SCALE GENOMIC DNA]</scope>
    <source>
        <strain evidence="1 2">JAB-1</strain>
    </source>
</reference>
<evidence type="ECO:0000313" key="1">
    <source>
        <dbReference type="EMBL" id="ASK69484.1"/>
    </source>
</evidence>
<protein>
    <submittedName>
        <fullName evidence="1">Uncharacterized protein</fullName>
    </submittedName>
</protein>
<sequence length="357" mass="40191">MERVIQLSSVNLNTSAASVIEFLMDKDRPIFFRVPDNKNVWVIKRASDVPVKWIQGIIKASKTVRSVATYSGAASDKEQFERDLQKITDVQLIKGVSYGCLGANDLFILLTHKNLRINKLDLIMIYDTGGKLSLAVENRRSQKSNIQTIDDKPISRTLLKSASCGEILFTNKTVDYWAKDNSTLNDIVGIDITFDSLVVYESDILNFIHNDLDSIPNDSPYYIPKDLRNQSDLDQLAALGYQLFSNNCKSKITSKDLAAKIERTLGYSGKKAVTAAYFLIPNPKGNNIREPLVNDNANPDCKFPFLVKAFALHGIHIKTEDTSKVNSLLITYFNDHNFSEDNVKYAELILRKKVRVS</sequence>
<dbReference type="Proteomes" id="UP000198367">
    <property type="component" value="Chromosome"/>
</dbReference>